<dbReference type="Proteomes" id="UP000517765">
    <property type="component" value="Unassembled WGS sequence"/>
</dbReference>
<dbReference type="SUPFAM" id="SSF48317">
    <property type="entry name" value="Acid phosphatase/Vanadium-dependent haloperoxidase"/>
    <property type="match status" value="1"/>
</dbReference>
<dbReference type="AlphaFoldDB" id="A0A5P0YSI5"/>
<feature type="transmembrane region" description="Helical" evidence="1">
    <location>
        <begin position="157"/>
        <end position="180"/>
    </location>
</feature>
<dbReference type="EMBL" id="JABJXA010000075">
    <property type="protein sequence ID" value="MBB1259998.1"/>
    <property type="molecule type" value="Genomic_DNA"/>
</dbReference>
<dbReference type="RefSeq" id="WP_143648338.1">
    <property type="nucleotide sequence ID" value="NZ_JABJWZ010000189.1"/>
</dbReference>
<dbReference type="EMBL" id="VJYK02000119">
    <property type="protein sequence ID" value="MQS02860.1"/>
    <property type="molecule type" value="Genomic_DNA"/>
</dbReference>
<keyword evidence="1" id="KW-1133">Transmembrane helix</keyword>
<dbReference type="Proteomes" id="UP000320857">
    <property type="component" value="Unassembled WGS sequence"/>
</dbReference>
<dbReference type="Pfam" id="PF01569">
    <property type="entry name" value="PAP2"/>
    <property type="match status" value="1"/>
</dbReference>
<evidence type="ECO:0000256" key="1">
    <source>
        <dbReference type="SAM" id="Phobius"/>
    </source>
</evidence>
<reference evidence="3" key="3">
    <citation type="journal article" name="Syst. Appl. Microbiol.">
        <title>Streptomyces alkaliterrae sp. nov., isolated from an alkaline soil, and emended descriptions of Streptomyces alkaliphilus, Streptomyces calidiresistens and Streptomyces durbertensis.</title>
        <authorList>
            <person name="Swiecimska M."/>
            <person name="Golinska P."/>
            <person name="Nouioui I."/>
            <person name="Wypij M."/>
            <person name="Rai M."/>
            <person name="Sangal V."/>
            <person name="Goodfellow M."/>
        </authorList>
    </citation>
    <scope>NUCLEOTIDE SEQUENCE</scope>
    <source>
        <strain evidence="3">OF3</strain>
        <strain evidence="4">OF8</strain>
    </source>
</reference>
<reference evidence="5 6" key="1">
    <citation type="submission" date="2019-10" db="EMBL/GenBank/DDBJ databases">
        <title>Streptomyces sp. nov., a novel actinobacterium isolated from alkaline environment.</title>
        <authorList>
            <person name="Golinska P."/>
        </authorList>
    </citation>
    <scope>NUCLEOTIDE SEQUENCE [LARGE SCALE GENOMIC DNA]</scope>
    <source>
        <strain evidence="5 6">OF1</strain>
    </source>
</reference>
<feature type="transmembrane region" description="Helical" evidence="1">
    <location>
        <begin position="98"/>
        <end position="118"/>
    </location>
</feature>
<dbReference type="InterPro" id="IPR036938">
    <property type="entry name" value="PAP2/HPO_sf"/>
</dbReference>
<comment type="caution">
    <text evidence="5">The sequence shown here is derived from an EMBL/GenBank/DDBJ whole genome shotgun (WGS) entry which is preliminary data.</text>
</comment>
<evidence type="ECO:0000313" key="3">
    <source>
        <dbReference type="EMBL" id="MBB1255309.1"/>
    </source>
</evidence>
<evidence type="ECO:0000313" key="4">
    <source>
        <dbReference type="EMBL" id="MBB1259998.1"/>
    </source>
</evidence>
<keyword evidence="1" id="KW-0812">Transmembrane</keyword>
<dbReference type="EMBL" id="JABJWZ010000189">
    <property type="protein sequence ID" value="MBB1255309.1"/>
    <property type="molecule type" value="Genomic_DNA"/>
</dbReference>
<evidence type="ECO:0000259" key="2">
    <source>
        <dbReference type="Pfam" id="PF01569"/>
    </source>
</evidence>
<proteinExistence type="predicted"/>
<keyword evidence="1" id="KW-0472">Membrane</keyword>
<accession>A0A5P0YSI5</accession>
<sequence>MTTDSHRPAPAAPAEVAEPSDATRTATFARRVTDGLEPKNWIIALTLLVGWRVDGPAGVGWGAFGAFFAAVLPVLFIRYGIRRGRWADRHVGVRRQRLVVMVFIITSVLTGTLLMRLLGAPSQMTALIAAMVATLVVLMAITVVWKVSVHAAVSAGSVLMLALVYGPWLWAAALLVPLVGWSRVALRDHTTAQVLAGTALGALVAGVTFTLLS</sequence>
<organism evidence="5 6">
    <name type="scientific">Streptomyces alkaliterrae</name>
    <dbReference type="NCBI Taxonomy" id="2213162"/>
    <lineage>
        <taxon>Bacteria</taxon>
        <taxon>Bacillati</taxon>
        <taxon>Actinomycetota</taxon>
        <taxon>Actinomycetes</taxon>
        <taxon>Kitasatosporales</taxon>
        <taxon>Streptomycetaceae</taxon>
        <taxon>Streptomyces</taxon>
    </lineage>
</organism>
<evidence type="ECO:0000313" key="7">
    <source>
        <dbReference type="Proteomes" id="UP000517765"/>
    </source>
</evidence>
<evidence type="ECO:0000313" key="5">
    <source>
        <dbReference type="EMBL" id="MQS02860.1"/>
    </source>
</evidence>
<protein>
    <submittedName>
        <fullName evidence="5">Phosphatase PAP2 family protein</fullName>
    </submittedName>
</protein>
<dbReference type="Proteomes" id="UP000525686">
    <property type="component" value="Unassembled WGS sequence"/>
</dbReference>
<feature type="domain" description="Phosphatidic acid phosphatase type 2/haloperoxidase" evidence="2">
    <location>
        <begin position="147"/>
        <end position="211"/>
    </location>
</feature>
<keyword evidence="6" id="KW-1185">Reference proteome</keyword>
<dbReference type="InterPro" id="IPR000326">
    <property type="entry name" value="PAP2/HPO"/>
</dbReference>
<evidence type="ECO:0000313" key="8">
    <source>
        <dbReference type="Proteomes" id="UP000525686"/>
    </source>
</evidence>
<feature type="transmembrane region" description="Helical" evidence="1">
    <location>
        <begin position="58"/>
        <end position="77"/>
    </location>
</feature>
<evidence type="ECO:0000313" key="6">
    <source>
        <dbReference type="Proteomes" id="UP000320857"/>
    </source>
</evidence>
<name>A0A5P0YSI5_9ACTN</name>
<gene>
    <name evidence="5" type="ORF">FNX44_013465</name>
    <name evidence="3" type="ORF">H3146_18400</name>
    <name evidence="4" type="ORF">H3147_14315</name>
</gene>
<feature type="transmembrane region" description="Helical" evidence="1">
    <location>
        <begin position="192"/>
        <end position="212"/>
    </location>
</feature>
<reference evidence="7 8" key="2">
    <citation type="submission" date="2020-05" db="EMBL/GenBank/DDBJ databases">
        <title>Classification of alakaliphilic streptomycetes isolated from an alkaline soil next to Lonar Crater, India and a proposal for the recognition of Streptomyces alkaliterrae sp. nov.</title>
        <authorList>
            <person name="Golinska P."/>
        </authorList>
    </citation>
    <scope>NUCLEOTIDE SEQUENCE [LARGE SCALE GENOMIC DNA]</scope>
    <source>
        <strain evidence="8">OF3</strain>
        <strain evidence="7">OF8</strain>
    </source>
</reference>
<feature type="transmembrane region" description="Helical" evidence="1">
    <location>
        <begin position="124"/>
        <end position="145"/>
    </location>
</feature>